<dbReference type="PANTHER" id="PTHR38013:SF1">
    <property type="entry name" value="GLYCOPROTEIN_POLYSACCHARIDE METABOLISM"/>
    <property type="match status" value="1"/>
</dbReference>
<accession>Q5LP97</accession>
<evidence type="ECO:0000313" key="2">
    <source>
        <dbReference type="EMBL" id="AAV96192.1"/>
    </source>
</evidence>
<dbReference type="InterPro" id="IPR005184">
    <property type="entry name" value="DUF306_Meta_HslJ"/>
</dbReference>
<proteinExistence type="predicted"/>
<dbReference type="KEGG" id="sil:SPO2951"/>
<evidence type="ECO:0000259" key="1">
    <source>
        <dbReference type="Pfam" id="PF03724"/>
    </source>
</evidence>
<dbReference type="STRING" id="246200.SPO2951"/>
<dbReference type="EMBL" id="CP000031">
    <property type="protein sequence ID" value="AAV96192.1"/>
    <property type="molecule type" value="Genomic_DNA"/>
</dbReference>
<organism evidence="2 3">
    <name type="scientific">Ruegeria pomeroyi (strain ATCC 700808 / DSM 15171 / DSS-3)</name>
    <name type="common">Silicibacter pomeroyi</name>
    <dbReference type="NCBI Taxonomy" id="246200"/>
    <lineage>
        <taxon>Bacteria</taxon>
        <taxon>Pseudomonadati</taxon>
        <taxon>Pseudomonadota</taxon>
        <taxon>Alphaproteobacteria</taxon>
        <taxon>Rhodobacterales</taxon>
        <taxon>Roseobacteraceae</taxon>
        <taxon>Ruegeria</taxon>
    </lineage>
</organism>
<evidence type="ECO:0000313" key="3">
    <source>
        <dbReference type="Proteomes" id="UP000001023"/>
    </source>
</evidence>
<dbReference type="InterPro" id="IPR053196">
    <property type="entry name" value="Lipoprotein_YbaY-like"/>
</dbReference>
<dbReference type="eggNOG" id="COG3126">
    <property type="taxonomic scope" value="Bacteria"/>
</dbReference>
<reference evidence="2 3" key="1">
    <citation type="journal article" date="2004" name="Nature">
        <title>Genome sequence of Silicibacter pomeroyi reveals adaptations to the marine environment.</title>
        <authorList>
            <person name="Moran M.A."/>
            <person name="Buchan A."/>
            <person name="Gonzalez J.M."/>
            <person name="Heidelberg J.F."/>
            <person name="Whitman W.B."/>
            <person name="Kiene R.P."/>
            <person name="Henriksen J.R."/>
            <person name="King G.M."/>
            <person name="Belas R."/>
            <person name="Fuqua C."/>
            <person name="Brinkac L."/>
            <person name="Lewis M."/>
            <person name="Johri S."/>
            <person name="Weaver B."/>
            <person name="Pai G."/>
            <person name="Eisen J.A."/>
            <person name="Rahe E."/>
            <person name="Sheldon W.M."/>
            <person name="Ye W."/>
            <person name="Miller T.R."/>
            <person name="Carlton J."/>
            <person name="Rasko D.A."/>
            <person name="Paulsen I.T."/>
            <person name="Ren Q."/>
            <person name="Daugherty S.C."/>
            <person name="Deboy R.T."/>
            <person name="Dodson R.J."/>
            <person name="Durkin A.S."/>
            <person name="Madupu R."/>
            <person name="Nelson W.C."/>
            <person name="Sullivan S.A."/>
            <person name="Rosovitz M.J."/>
            <person name="Haft D.H."/>
            <person name="Selengut J."/>
            <person name="Ward N."/>
        </authorList>
    </citation>
    <scope>NUCLEOTIDE SEQUENCE [LARGE SCALE GENOMIC DNA]</scope>
    <source>
        <strain evidence="3">ATCC 700808 / DSM 15171 / DSS-3</strain>
    </source>
</reference>
<dbReference type="DNASU" id="3195747"/>
<dbReference type="Pfam" id="PF03724">
    <property type="entry name" value="META"/>
    <property type="match status" value="1"/>
</dbReference>
<reference evidence="2 3" key="2">
    <citation type="journal article" date="2014" name="Stand. Genomic Sci.">
        <title>An updated genome annotation for the model marine bacterium Ruegeria pomeroyi DSS-3.</title>
        <authorList>
            <person name="Rivers A.R."/>
            <person name="Smith C.B."/>
            <person name="Moran M.A."/>
        </authorList>
    </citation>
    <scope>GENOME REANNOTATION</scope>
    <source>
        <strain evidence="3">ATCC 700808 / DSM 15171 / DSS-3</strain>
    </source>
</reference>
<dbReference type="AlphaFoldDB" id="Q5LP97"/>
<keyword evidence="3" id="KW-1185">Reference proteome</keyword>
<dbReference type="InterPro" id="IPR038670">
    <property type="entry name" value="HslJ-like_sf"/>
</dbReference>
<dbReference type="Gene3D" id="2.40.128.270">
    <property type="match status" value="1"/>
</dbReference>
<sequence>MGWRAVAIHGVRVPFGRMSVMRAFLGIAALCVAGAVEAGTVSGSAGYRERFALPPGAVLQVELRDISRQDVAAPLLSARRYAMTGVPMDFALDYDDALIDPAMRYAVSARILQDERLLFVTDTVVPVLTGEAGNTADLMLVRVAGEVSALEGRNWALREIEGMPVERPGMPGIAFDAGGRFSGRGGCNRFQGEAEIGAGWINFPDNIGMTMMACSQEAEALDRRFLEALAKVVAFAVEGDALTLAGVEGRVVLRFVDQP</sequence>
<dbReference type="Pfam" id="PF09619">
    <property type="entry name" value="YscW"/>
    <property type="match status" value="1"/>
</dbReference>
<feature type="domain" description="DUF306" evidence="1">
    <location>
        <begin position="149"/>
        <end position="255"/>
    </location>
</feature>
<protein>
    <recommendedName>
        <fullName evidence="1">DUF306 domain-containing protein</fullName>
    </recommendedName>
</protein>
<dbReference type="eggNOG" id="COG3187">
    <property type="taxonomic scope" value="Bacteria"/>
</dbReference>
<dbReference type="PaxDb" id="246200-SPO2951"/>
<dbReference type="InterPro" id="IPR039366">
    <property type="entry name" value="Pilotin"/>
</dbReference>
<dbReference type="Proteomes" id="UP000001023">
    <property type="component" value="Chromosome"/>
</dbReference>
<name>Q5LP97_RUEPO</name>
<dbReference type="PANTHER" id="PTHR38013">
    <property type="entry name" value="GLYCOPROTEIN/POLYSACCHARIDE METABOLISM"/>
    <property type="match status" value="1"/>
</dbReference>
<gene>
    <name evidence="2" type="ordered locus">SPO2951</name>
</gene>
<dbReference type="HOGENOM" id="CLU_085265_0_0_5"/>